<dbReference type="Gene3D" id="3.30.160.60">
    <property type="entry name" value="Classic Zinc Finger"/>
    <property type="match status" value="1"/>
</dbReference>
<dbReference type="InterPro" id="IPR013087">
    <property type="entry name" value="Znf_C2H2_type"/>
</dbReference>
<dbReference type="GeneID" id="36595225"/>
<feature type="compositionally biased region" description="Polar residues" evidence="1">
    <location>
        <begin position="73"/>
        <end position="87"/>
    </location>
</feature>
<feature type="region of interest" description="Disordered" evidence="1">
    <location>
        <begin position="73"/>
        <end position="110"/>
    </location>
</feature>
<feature type="compositionally biased region" description="Low complexity" evidence="1">
    <location>
        <begin position="1"/>
        <end position="15"/>
    </location>
</feature>
<name>A0A2J6T002_9HELO</name>
<evidence type="ECO:0000256" key="1">
    <source>
        <dbReference type="SAM" id="MobiDB-lite"/>
    </source>
</evidence>
<dbReference type="EMBL" id="KZ613848">
    <property type="protein sequence ID" value="PMD56332.1"/>
    <property type="molecule type" value="Genomic_DNA"/>
</dbReference>
<dbReference type="OrthoDB" id="2644618at2759"/>
<feature type="compositionally biased region" description="Polar residues" evidence="1">
    <location>
        <begin position="29"/>
        <end position="48"/>
    </location>
</feature>
<dbReference type="InParanoid" id="A0A2J6T002"/>
<proteinExistence type="predicted"/>
<evidence type="ECO:0000259" key="2">
    <source>
        <dbReference type="SMART" id="SM00355"/>
    </source>
</evidence>
<feature type="domain" description="C2H2-type" evidence="2">
    <location>
        <begin position="142"/>
        <end position="165"/>
    </location>
</feature>
<feature type="domain" description="C2H2-type" evidence="2">
    <location>
        <begin position="111"/>
        <end position="137"/>
    </location>
</feature>
<organism evidence="3 4">
    <name type="scientific">Hyaloscypha bicolor E</name>
    <dbReference type="NCBI Taxonomy" id="1095630"/>
    <lineage>
        <taxon>Eukaryota</taxon>
        <taxon>Fungi</taxon>
        <taxon>Dikarya</taxon>
        <taxon>Ascomycota</taxon>
        <taxon>Pezizomycotina</taxon>
        <taxon>Leotiomycetes</taxon>
        <taxon>Helotiales</taxon>
        <taxon>Hyaloscyphaceae</taxon>
        <taxon>Hyaloscypha</taxon>
        <taxon>Hyaloscypha bicolor</taxon>
    </lineage>
</organism>
<dbReference type="RefSeq" id="XP_024733236.1">
    <property type="nucleotide sequence ID" value="XM_024887149.1"/>
</dbReference>
<evidence type="ECO:0000313" key="4">
    <source>
        <dbReference type="Proteomes" id="UP000235371"/>
    </source>
</evidence>
<protein>
    <recommendedName>
        <fullName evidence="2">C2H2-type domain-containing protein</fullName>
    </recommendedName>
</protein>
<evidence type="ECO:0000313" key="3">
    <source>
        <dbReference type="EMBL" id="PMD56332.1"/>
    </source>
</evidence>
<reference evidence="3 4" key="1">
    <citation type="submission" date="2016-04" db="EMBL/GenBank/DDBJ databases">
        <title>A degradative enzymes factory behind the ericoid mycorrhizal symbiosis.</title>
        <authorList>
            <consortium name="DOE Joint Genome Institute"/>
            <person name="Martino E."/>
            <person name="Morin E."/>
            <person name="Grelet G."/>
            <person name="Kuo A."/>
            <person name="Kohler A."/>
            <person name="Daghino S."/>
            <person name="Barry K."/>
            <person name="Choi C."/>
            <person name="Cichocki N."/>
            <person name="Clum A."/>
            <person name="Copeland A."/>
            <person name="Hainaut M."/>
            <person name="Haridas S."/>
            <person name="Labutti K."/>
            <person name="Lindquist E."/>
            <person name="Lipzen A."/>
            <person name="Khouja H.-R."/>
            <person name="Murat C."/>
            <person name="Ohm R."/>
            <person name="Olson A."/>
            <person name="Spatafora J."/>
            <person name="Veneault-Fourrey C."/>
            <person name="Henrissat B."/>
            <person name="Grigoriev I."/>
            <person name="Martin F."/>
            <person name="Perotto S."/>
        </authorList>
    </citation>
    <scope>NUCLEOTIDE SEQUENCE [LARGE SCALE GENOMIC DNA]</scope>
    <source>
        <strain evidence="3 4">E</strain>
    </source>
</reference>
<dbReference type="Proteomes" id="UP000235371">
    <property type="component" value="Unassembled WGS sequence"/>
</dbReference>
<gene>
    <name evidence="3" type="ORF">K444DRAFT_665971</name>
</gene>
<dbReference type="AlphaFoldDB" id="A0A2J6T002"/>
<dbReference type="SMART" id="SM00355">
    <property type="entry name" value="ZnF_C2H2"/>
    <property type="match status" value="2"/>
</dbReference>
<feature type="region of interest" description="Disordered" evidence="1">
    <location>
        <begin position="1"/>
        <end position="48"/>
    </location>
</feature>
<keyword evidence="4" id="KW-1185">Reference proteome</keyword>
<sequence>MGNSRTTSRSTNTDSPPAPPATMEKFTKTPDTPANSSSSPKTMENSFSNYDRRYVSQYTTPDIASSTMLSRLLPTPSTNSIGNSSSPYRLIAPKLHPSPPTPSPTTTSSTYICTRCNPPLRPFSTKASLKRHVDIVHLGLRFKCPVCKQQSTSQKAVDEHMKRKHRQEWDAGQALLAMGGGVYFAADEDVKVTIEFAAGI</sequence>
<accession>A0A2J6T002</accession>